<evidence type="ECO:0000313" key="4">
    <source>
        <dbReference type="Proteomes" id="UP000276133"/>
    </source>
</evidence>
<dbReference type="Gene3D" id="3.40.50.360">
    <property type="match status" value="1"/>
</dbReference>
<dbReference type="STRING" id="10195.A0A3M7T697"/>
<dbReference type="EMBL" id="REGN01000209">
    <property type="protein sequence ID" value="RNA43584.1"/>
    <property type="molecule type" value="Genomic_DNA"/>
</dbReference>
<dbReference type="NCBIfam" id="TIGR01755">
    <property type="entry name" value="flav_wrbA"/>
    <property type="match status" value="1"/>
</dbReference>
<comment type="caution">
    <text evidence="3">The sequence shown here is derived from an EMBL/GenBank/DDBJ whole genome shotgun (WGS) entry which is preliminary data.</text>
</comment>
<dbReference type="GO" id="GO:0003955">
    <property type="term" value="F:NAD(P)H dehydrogenase (quinone) activity"/>
    <property type="evidence" value="ECO:0007669"/>
    <property type="project" value="InterPro"/>
</dbReference>
<dbReference type="NCBIfam" id="NF002999">
    <property type="entry name" value="PRK03767.1"/>
    <property type="match status" value="1"/>
</dbReference>
<dbReference type="SUPFAM" id="SSF52218">
    <property type="entry name" value="Flavoproteins"/>
    <property type="match status" value="1"/>
</dbReference>
<keyword evidence="4" id="KW-1185">Reference proteome</keyword>
<dbReference type="PANTHER" id="PTHR30546:SF23">
    <property type="entry name" value="FLAVOPROTEIN-LIKE PROTEIN YCP4-RELATED"/>
    <property type="match status" value="1"/>
</dbReference>
<dbReference type="PROSITE" id="PS50902">
    <property type="entry name" value="FLAVODOXIN_LIKE"/>
    <property type="match status" value="1"/>
</dbReference>
<dbReference type="InterPro" id="IPR029039">
    <property type="entry name" value="Flavoprotein-like_sf"/>
</dbReference>
<dbReference type="AlphaFoldDB" id="A0A3M7T697"/>
<organism evidence="3 4">
    <name type="scientific">Brachionus plicatilis</name>
    <name type="common">Marine rotifer</name>
    <name type="synonym">Brachionus muelleri</name>
    <dbReference type="NCBI Taxonomy" id="10195"/>
    <lineage>
        <taxon>Eukaryota</taxon>
        <taxon>Metazoa</taxon>
        <taxon>Spiralia</taxon>
        <taxon>Gnathifera</taxon>
        <taxon>Rotifera</taxon>
        <taxon>Eurotatoria</taxon>
        <taxon>Monogononta</taxon>
        <taxon>Pseudotrocha</taxon>
        <taxon>Ploima</taxon>
        <taxon>Brachionidae</taxon>
        <taxon>Brachionus</taxon>
    </lineage>
</organism>
<name>A0A3M7T697_BRAPC</name>
<dbReference type="PANTHER" id="PTHR30546">
    <property type="entry name" value="FLAVODOXIN-RELATED PROTEIN WRBA-RELATED"/>
    <property type="match status" value="1"/>
</dbReference>
<evidence type="ECO:0000259" key="2">
    <source>
        <dbReference type="PROSITE" id="PS50902"/>
    </source>
</evidence>
<evidence type="ECO:0000313" key="3">
    <source>
        <dbReference type="EMBL" id="RNA43584.1"/>
    </source>
</evidence>
<proteinExistence type="inferred from homology"/>
<reference evidence="3 4" key="1">
    <citation type="journal article" date="2018" name="Sci. Rep.">
        <title>Genomic signatures of local adaptation to the degree of environmental predictability in rotifers.</title>
        <authorList>
            <person name="Franch-Gras L."/>
            <person name="Hahn C."/>
            <person name="Garcia-Roger E.M."/>
            <person name="Carmona M.J."/>
            <person name="Serra M."/>
            <person name="Gomez A."/>
        </authorList>
    </citation>
    <scope>NUCLEOTIDE SEQUENCE [LARGE SCALE GENOMIC DNA]</scope>
    <source>
        <strain evidence="3">HYR1</strain>
    </source>
</reference>
<feature type="domain" description="Flavodoxin-like" evidence="2">
    <location>
        <begin position="7"/>
        <end position="191"/>
    </location>
</feature>
<protein>
    <submittedName>
        <fullName evidence="3">NAD(P)H:quinone type IV</fullName>
    </submittedName>
</protein>
<sequence length="213" mass="23503">MSDRKIVFVVYYSIYGHVYEMAKAVCTGLEKSGVKAQIFQFEETLSENVLQKMKAKTRDESVPIITADKLVEADGILFGFPTHFGTVPSQVKNFFDSCEDLWLKSALSNKFVGTFFSSSSIGQGQESTTFTCIPFFVHMGMMYVSIGSKHRLLQDNSVVHGGSAFGAGCIALSSKPSCLELELAEFQGQDFGRIVLSYGKKIPEKKSKICNVI</sequence>
<dbReference type="GO" id="GO:0016020">
    <property type="term" value="C:membrane"/>
    <property type="evidence" value="ECO:0007669"/>
    <property type="project" value="TreeGrafter"/>
</dbReference>
<dbReference type="FunFam" id="3.40.50.360:FF:000001">
    <property type="entry name" value="NAD(P)H dehydrogenase (Quinone) FQR1-like"/>
    <property type="match status" value="1"/>
</dbReference>
<dbReference type="InterPro" id="IPR005025">
    <property type="entry name" value="FMN_Rdtase-like_dom"/>
</dbReference>
<evidence type="ECO:0000256" key="1">
    <source>
        <dbReference type="ARBA" id="ARBA00006961"/>
    </source>
</evidence>
<gene>
    <name evidence="3" type="ORF">BpHYR1_049000</name>
</gene>
<dbReference type="InterPro" id="IPR010089">
    <property type="entry name" value="Flavoprotein_WrbA-like"/>
</dbReference>
<comment type="similarity">
    <text evidence="1">Belongs to the WrbA family.</text>
</comment>
<dbReference type="InterPro" id="IPR008254">
    <property type="entry name" value="Flavodoxin/NO_synth"/>
</dbReference>
<dbReference type="OrthoDB" id="504689at2759"/>
<dbReference type="GO" id="GO:0010181">
    <property type="term" value="F:FMN binding"/>
    <property type="evidence" value="ECO:0007669"/>
    <property type="project" value="InterPro"/>
</dbReference>
<accession>A0A3M7T697</accession>
<dbReference type="Pfam" id="PF03358">
    <property type="entry name" value="FMN_red"/>
    <property type="match status" value="1"/>
</dbReference>
<dbReference type="Proteomes" id="UP000276133">
    <property type="component" value="Unassembled WGS sequence"/>
</dbReference>